<evidence type="ECO:0000313" key="2">
    <source>
        <dbReference type="Proteomes" id="UP000028933"/>
    </source>
</evidence>
<dbReference type="EMBL" id="CP007547">
    <property type="protein sequence ID" value="AIL45904.1"/>
    <property type="molecule type" value="Genomic_DNA"/>
</dbReference>
<evidence type="ECO:0000313" key="1">
    <source>
        <dbReference type="EMBL" id="AIL45904.1"/>
    </source>
</evidence>
<reference evidence="1" key="2">
    <citation type="journal article" date="2015" name="Genome Biol. Evol.">
        <title>Complete Genome Sequence and Transcriptomic Analysis of the Novel Pathogen Elizabethkingia anophelis in Response to Oxidative Stress.</title>
        <authorList>
            <person name="Li Y."/>
            <person name="Liu Y."/>
            <person name="Chew S.C."/>
            <person name="Tay M."/>
            <person name="Salido M.M."/>
            <person name="Teo J."/>
            <person name="Lauro F.M."/>
            <person name="Givskov M."/>
            <person name="Yang L."/>
        </authorList>
    </citation>
    <scope>NUCLEOTIDE SEQUENCE</scope>
    <source>
        <strain evidence="1">NUHP1</strain>
    </source>
</reference>
<dbReference type="eggNOG" id="ENOG502ZZQN">
    <property type="taxonomic scope" value="Bacteria"/>
</dbReference>
<reference evidence="1" key="1">
    <citation type="journal article" date="2013" name="Lancet">
        <title>First case of E anophelis outbreak in an intensive-care unit.</title>
        <authorList>
            <person name="Teo J."/>
            <person name="Tan S.Y."/>
            <person name="Tay M."/>
            <person name="Ding Y."/>
            <person name="Kjelleberg S."/>
            <person name="Givskov M."/>
            <person name="Lin R.T."/>
            <person name="Yang L."/>
        </authorList>
    </citation>
    <scope>NUCLEOTIDE SEQUENCE [LARGE SCALE GENOMIC DNA]</scope>
    <source>
        <strain evidence="1">NUHP1</strain>
    </source>
</reference>
<name>A0A077EI84_9FLAO</name>
<dbReference type="RefSeq" id="WP_024564286.1">
    <property type="nucleotide sequence ID" value="NZ_CP007547.1"/>
</dbReference>
<accession>A0A077EI84</accession>
<organism evidence="1 2">
    <name type="scientific">Elizabethkingia anophelis NUHP1</name>
    <dbReference type="NCBI Taxonomy" id="1338011"/>
    <lineage>
        <taxon>Bacteria</taxon>
        <taxon>Pseudomonadati</taxon>
        <taxon>Bacteroidota</taxon>
        <taxon>Flavobacteriia</taxon>
        <taxon>Flavobacteriales</taxon>
        <taxon>Weeksellaceae</taxon>
        <taxon>Elizabethkingia</taxon>
    </lineage>
</organism>
<protein>
    <submittedName>
        <fullName evidence="1">Uncharacterized protein</fullName>
    </submittedName>
</protein>
<dbReference type="KEGG" id="eao:BD94_2129"/>
<sequence>MNKKLLFTSVWGFLLILLFNGCRTNDEAIKNERQIQGAEYSSKTLWNEDEKYIKNVIKVYDQYKETVGKSTQIKGEPFWDYAMTMGQFNESYLEVPVINQEKVVQILRVIRKGSKVYFSSNSTEKTSLDFFQQLIFGKYTTIKGDEERKGKIQSVGSGSMAMGQVVCVTRTVSMWYPDNNNDPDGPGHWESMSETRCTWVEQVTDTIVPCIDCSDGGLPEGPGGVGLPYIDEAADINYDKLKDFPCAYALAQQLTNEKIGGDLARLLKETFGANERVNISFQTSDNKFLGETVTGGFRFTGDANNFNGTVYLNKDRLSNATQDFLLSTMYHEVLHGYLNYERSRIGETEFNNRYPAMESYDVKFGDGTTMKKFLFIGTDQNHNRMGPFIDGIKQAVLNFDPSYPAGRAEALAMGGIIAESALPPAYRGISSHEADGSTAALGKRCSK</sequence>
<dbReference type="AlphaFoldDB" id="A0A077EI84"/>
<dbReference type="HOGENOM" id="CLU_612143_0_0_10"/>
<gene>
    <name evidence="1" type="ORF">BD94_2129</name>
</gene>
<dbReference type="Proteomes" id="UP000028933">
    <property type="component" value="Chromosome"/>
</dbReference>
<proteinExistence type="predicted"/>
<dbReference type="STRING" id="1338011.BD94_2129"/>